<gene>
    <name evidence="1" type="ORF">AB5J57_34345</name>
</gene>
<dbReference type="EMBL" id="CP163430">
    <property type="protein sequence ID" value="XDP98581.1"/>
    <property type="molecule type" value="Genomic_DNA"/>
</dbReference>
<keyword evidence="1" id="KW-0614">Plasmid</keyword>
<evidence type="ECO:0000313" key="1">
    <source>
        <dbReference type="EMBL" id="XDP98581.1"/>
    </source>
</evidence>
<organism evidence="1">
    <name type="scientific">Streptomyces sp. R02</name>
    <dbReference type="NCBI Taxonomy" id="3238623"/>
    <lineage>
        <taxon>Bacteria</taxon>
        <taxon>Bacillati</taxon>
        <taxon>Actinomycetota</taxon>
        <taxon>Actinomycetes</taxon>
        <taxon>Kitasatosporales</taxon>
        <taxon>Streptomycetaceae</taxon>
        <taxon>Streptomyces</taxon>
    </lineage>
</organism>
<geneLocation type="plasmid" evidence="1">
    <name>unnamed1</name>
</geneLocation>
<name>A0AB39LY98_9ACTN</name>
<dbReference type="RefSeq" id="WP_369162209.1">
    <property type="nucleotide sequence ID" value="NZ_CP163430.1"/>
</dbReference>
<protein>
    <submittedName>
        <fullName evidence="1">Uncharacterized protein</fullName>
    </submittedName>
</protein>
<reference evidence="1" key="1">
    <citation type="submission" date="2024-07" db="EMBL/GenBank/DDBJ databases">
        <authorList>
            <person name="Yu S.T."/>
        </authorList>
    </citation>
    <scope>NUCLEOTIDE SEQUENCE</scope>
    <source>
        <strain evidence="1">R02</strain>
        <plasmid evidence="1">unnamed1</plasmid>
    </source>
</reference>
<proteinExistence type="predicted"/>
<sequence>MLANHVLIRRLQERFEAASRIVITVSDSHFGDFRHNKGMMPGLSWTDPTQLARISAFPRPETVTAGGIAYFHQKGLHWCRPASCWGDASGVKVVNGMIVRIASRTSAPALHPRRSPPAVG</sequence>
<dbReference type="AlphaFoldDB" id="A0AB39LY98"/>
<accession>A0AB39LY98</accession>